<keyword evidence="2" id="KW-1185">Reference proteome</keyword>
<dbReference type="CDD" id="cd05403">
    <property type="entry name" value="NT_KNTase_like"/>
    <property type="match status" value="1"/>
</dbReference>
<dbReference type="Proteomes" id="UP001432014">
    <property type="component" value="Chromosome"/>
</dbReference>
<dbReference type="InterPro" id="IPR043519">
    <property type="entry name" value="NT_sf"/>
</dbReference>
<dbReference type="Pfam" id="PF07591">
    <property type="entry name" value="PT-HINT"/>
    <property type="match status" value="1"/>
</dbReference>
<sequence length="257" mass="27116">MADGTARAIETIRVGDLVLAADPLTGARGSRAVTATIDTPDDRQFTELTVELDDGSSGVLTATDHHPFWGESTASWIDAASIRPGDTLRTDTGGAVTVSSVRHWSGLEAAYNLTVDDLHTYHVLAGTSAVLVHNSAPACRLIGVPEAALSRVMARLSGLRVGEKRVVYSVEAFGSRAGSTFRGEGGPRPDSDLDILVTVDPAELAGRNGDWIYQTLASIKADFEAEAGFELSLHAPDNVGIFRKSIPGAEYLPMSLG</sequence>
<dbReference type="InterPro" id="IPR036844">
    <property type="entry name" value="Hint_dom_sf"/>
</dbReference>
<proteinExistence type="predicted"/>
<name>A0ABZ1WK07_9ACTN</name>
<evidence type="ECO:0000313" key="2">
    <source>
        <dbReference type="Proteomes" id="UP001432014"/>
    </source>
</evidence>
<dbReference type="Gene3D" id="2.170.16.10">
    <property type="entry name" value="Hedgehog/Intein (Hint) domain"/>
    <property type="match status" value="1"/>
</dbReference>
<dbReference type="RefSeq" id="WP_329611634.1">
    <property type="nucleotide sequence ID" value="NZ_CP108482.1"/>
</dbReference>
<protein>
    <submittedName>
        <fullName evidence="1">Polymorphic toxin-type HINT domain-containing protein</fullName>
    </submittedName>
</protein>
<dbReference type="SUPFAM" id="SSF51294">
    <property type="entry name" value="Hedgehog/intein (Hint) domain"/>
    <property type="match status" value="1"/>
</dbReference>
<dbReference type="EMBL" id="CP108482">
    <property type="protein sequence ID" value="WUS60975.1"/>
    <property type="molecule type" value="Genomic_DNA"/>
</dbReference>
<gene>
    <name evidence="1" type="ORF">OG469_39090</name>
</gene>
<evidence type="ECO:0000313" key="1">
    <source>
        <dbReference type="EMBL" id="WUS60975.1"/>
    </source>
</evidence>
<organism evidence="1 2">
    <name type="scientific">Kitasatospora herbaricolor</name>
    <dbReference type="NCBI Taxonomy" id="68217"/>
    <lineage>
        <taxon>Bacteria</taxon>
        <taxon>Bacillati</taxon>
        <taxon>Actinomycetota</taxon>
        <taxon>Actinomycetes</taxon>
        <taxon>Kitasatosporales</taxon>
        <taxon>Streptomycetaceae</taxon>
        <taxon>Kitasatospora</taxon>
    </lineage>
</organism>
<accession>A0ABZ1WK07</accession>
<reference evidence="1 2" key="1">
    <citation type="submission" date="2022-10" db="EMBL/GenBank/DDBJ databases">
        <title>The complete genomes of actinobacterial strains from the NBC collection.</title>
        <authorList>
            <person name="Joergensen T.S."/>
            <person name="Alvarez Arevalo M."/>
            <person name="Sterndorff E.B."/>
            <person name="Faurdal D."/>
            <person name="Vuksanovic O."/>
            <person name="Mourched A.-S."/>
            <person name="Charusanti P."/>
            <person name="Shaw S."/>
            <person name="Blin K."/>
            <person name="Weber T."/>
        </authorList>
    </citation>
    <scope>NUCLEOTIDE SEQUENCE [LARGE SCALE GENOMIC DNA]</scope>
    <source>
        <strain evidence="1 2">NBC_01247</strain>
    </source>
</reference>
<dbReference type="Gene3D" id="3.30.460.10">
    <property type="entry name" value="Beta Polymerase, domain 2"/>
    <property type="match status" value="1"/>
</dbReference>
<dbReference type="NCBIfam" id="TIGR01443">
    <property type="entry name" value="intein_Cterm"/>
    <property type="match status" value="1"/>
</dbReference>
<dbReference type="InterPro" id="IPR030934">
    <property type="entry name" value="Intein_C"/>
</dbReference>